<evidence type="ECO:0000256" key="8">
    <source>
        <dbReference type="ARBA" id="ARBA00022603"/>
    </source>
</evidence>
<feature type="transmembrane region" description="Helical" evidence="23">
    <location>
        <begin position="464"/>
        <end position="484"/>
    </location>
</feature>
<dbReference type="SUPFAM" id="SSF82109">
    <property type="entry name" value="MIR domain"/>
    <property type="match status" value="1"/>
</dbReference>
<evidence type="ECO:0000256" key="19">
    <source>
        <dbReference type="ARBA" id="ARBA00023274"/>
    </source>
</evidence>
<dbReference type="GO" id="GO:0005789">
    <property type="term" value="C:endoplasmic reticulum membrane"/>
    <property type="evidence" value="ECO:0007669"/>
    <property type="project" value="UniProtKB-SubCell"/>
</dbReference>
<evidence type="ECO:0000256" key="4">
    <source>
        <dbReference type="ARBA" id="ARBA00007222"/>
    </source>
</evidence>
<dbReference type="GO" id="GO:1990904">
    <property type="term" value="C:ribonucleoprotein complex"/>
    <property type="evidence" value="ECO:0007669"/>
    <property type="project" value="UniProtKB-KW"/>
</dbReference>
<keyword evidence="7" id="KW-0698">rRNA processing</keyword>
<dbReference type="GO" id="GO:0003723">
    <property type="term" value="F:RNA binding"/>
    <property type="evidence" value="ECO:0007669"/>
    <property type="project" value="UniProtKB-KW"/>
</dbReference>
<dbReference type="EMBL" id="JANKHO010001516">
    <property type="protein sequence ID" value="KAJ3500947.1"/>
    <property type="molecule type" value="Genomic_DNA"/>
</dbReference>
<dbReference type="GO" id="GO:0006364">
    <property type="term" value="P:rRNA processing"/>
    <property type="evidence" value="ECO:0007669"/>
    <property type="project" value="UniProtKB-KW"/>
</dbReference>
<dbReference type="Pfam" id="PF01269">
    <property type="entry name" value="Fibrillarin"/>
    <property type="match status" value="1"/>
</dbReference>
<dbReference type="GO" id="GO:0005730">
    <property type="term" value="C:nucleolus"/>
    <property type="evidence" value="ECO:0007669"/>
    <property type="project" value="UniProtKB-SubCell"/>
</dbReference>
<evidence type="ECO:0000256" key="1">
    <source>
        <dbReference type="ARBA" id="ARBA00004477"/>
    </source>
</evidence>
<comment type="similarity">
    <text evidence="4">Belongs to the glycosyltransferase 39 family.</text>
</comment>
<dbReference type="InterPro" id="IPR036300">
    <property type="entry name" value="MIR_dom_sf"/>
</dbReference>
<dbReference type="HAMAP" id="MF_00351">
    <property type="entry name" value="RNA_methyltransf_FlpA"/>
    <property type="match status" value="1"/>
</dbReference>
<feature type="transmembrane region" description="Helical" evidence="23">
    <location>
        <begin position="550"/>
        <end position="569"/>
    </location>
</feature>
<name>A0A9W8MR35_9AGAR</name>
<evidence type="ECO:0000256" key="6">
    <source>
        <dbReference type="ARBA" id="ARBA00012839"/>
    </source>
</evidence>
<evidence type="ECO:0000256" key="21">
    <source>
        <dbReference type="ARBA" id="ARBA00045102"/>
    </source>
</evidence>
<organism evidence="25 26">
    <name type="scientific">Agrocybe chaxingu</name>
    <dbReference type="NCBI Taxonomy" id="84603"/>
    <lineage>
        <taxon>Eukaryota</taxon>
        <taxon>Fungi</taxon>
        <taxon>Dikarya</taxon>
        <taxon>Basidiomycota</taxon>
        <taxon>Agaricomycotina</taxon>
        <taxon>Agaricomycetes</taxon>
        <taxon>Agaricomycetidae</taxon>
        <taxon>Agaricales</taxon>
        <taxon>Agaricineae</taxon>
        <taxon>Strophariaceae</taxon>
        <taxon>Agrocybe</taxon>
    </lineage>
</organism>
<dbReference type="Gene3D" id="2.80.10.50">
    <property type="match status" value="1"/>
</dbReference>
<keyword evidence="13" id="KW-0677">Repeat</keyword>
<comment type="caution">
    <text evidence="25">The sequence shown here is derived from an EMBL/GenBank/DDBJ whole genome shotgun (WGS) entry which is preliminary data.</text>
</comment>
<feature type="domain" description="MIR" evidence="24">
    <location>
        <begin position="603"/>
        <end position="657"/>
    </location>
</feature>
<dbReference type="GO" id="GO:0032259">
    <property type="term" value="P:methylation"/>
    <property type="evidence" value="ECO:0007669"/>
    <property type="project" value="UniProtKB-KW"/>
</dbReference>
<dbReference type="PRINTS" id="PR00052">
    <property type="entry name" value="FIBRILLARIN"/>
</dbReference>
<protein>
    <recommendedName>
        <fullName evidence="6">dolichyl-phosphate-mannose--protein mannosyltransferase</fullName>
        <ecNumber evidence="6">2.4.1.109</ecNumber>
    </recommendedName>
</protein>
<keyword evidence="9" id="KW-0328">Glycosyltransferase</keyword>
<evidence type="ECO:0000256" key="17">
    <source>
        <dbReference type="ARBA" id="ARBA00023136"/>
    </source>
</evidence>
<evidence type="ECO:0000256" key="9">
    <source>
        <dbReference type="ARBA" id="ARBA00022676"/>
    </source>
</evidence>
<evidence type="ECO:0000313" key="25">
    <source>
        <dbReference type="EMBL" id="KAJ3500947.1"/>
    </source>
</evidence>
<dbReference type="InterPro" id="IPR020813">
    <property type="entry name" value="Fibrillarin_CS"/>
</dbReference>
<feature type="domain" description="MIR" evidence="24">
    <location>
        <begin position="669"/>
        <end position="725"/>
    </location>
</feature>
<dbReference type="InterPro" id="IPR032421">
    <property type="entry name" value="PMT_4TMC"/>
</dbReference>
<keyword evidence="16 23" id="KW-1133">Transmembrane helix</keyword>
<feature type="transmembrane region" description="Helical" evidence="23">
    <location>
        <begin position="413"/>
        <end position="433"/>
    </location>
</feature>
<evidence type="ECO:0000256" key="7">
    <source>
        <dbReference type="ARBA" id="ARBA00022552"/>
    </source>
</evidence>
<keyword evidence="26" id="KW-1185">Reference proteome</keyword>
<evidence type="ECO:0000256" key="20">
    <source>
        <dbReference type="ARBA" id="ARBA00045085"/>
    </source>
</evidence>
<comment type="pathway">
    <text evidence="3">Protein modification; protein glycosylation.</text>
</comment>
<sequence>MLVTKNLVPGESVYGEKRISIEGGVEGTKVEYRVWNPFRSKLAAGVLGGLDDIFIKPGAKVLYLGAASGTSVSHVADIVGAEGIVYAVEFSPRSGRDLINMAKKRTNVIPIVEDARLPNKYRMLLSLVDVVFADVAQPDQARIVILNSEHFLKDGGHVIISIKASCIDSTIPPETVFAQQVQELKEGSFKPLEQVTLEPYERDHAMVTVAVDFGSTDPDSDFEQVSYPSNYPSNHHHHYSREEELPLHYMSEEKRAGESRCRQPLLAFRTTSHIRRRRSAMGSITTTRARTCTIRLASRQRALPVAVSHNCLSRRPPPFANSSFKTSNISHPSSTPSSPVGRASTRLGASNIVVWDEAHFGKFGSHYLKREFYFDVHPPLGKMLVGLAGLLAGYDGSFEFKSGEAYPESVPYVAMRVMLATFGVGMVPLAWYTAVELGMSQWACHLTAMMVLLDVGWLCISRFILLDSMLLFFTFLTVFCLTKFHNQQYQSFSIDWWLWLFFTGVSIGAVTSVKMIGLFVTALVGIYTIEDLWEKFGDTKMSWRDQARHWGARIVCLIIVPILVFMASFKIHFMVLNHSGPGDAQMSSLFQANLVGNDFSKNPLEIAYGSKLTLKNMGWGGGLLHSHVQTYPVGSNQQQVTCYHYKDNNNEWTVLPRWDEPPYNPNGEMRFLKHGDVIRLNHAPTTRNLHSHTVHAPVTKLNYEVSCYGNETIGDSHDYWKVEVVDDIKRGAKVDKIHSLTTRLRFKHNHLGCYLRAANAILPQWGFKQVEVSCDKENNPKDIHTYWNVESHWNDRLPAGDTKFYRSPFLRDFWHLNVAMMTSNNALIPDPDKEDILASKPFDWPLLHLGLRMCGWNDTQLKYYLMGTPIIWWGSTVSLGVALVTLGWYVLRKQRKYQDMNEREWEHFLYVGKVALFGWIFHFWCVEFFWLLRFSMLMLPFLAVPFLIMGRVTYLHHYLPTLYFAVLMLSHVLDHYIFSSRRFTRQTKAIVFGVLAFALVFCFWWFKGVAFGIMGPINEHKGLGWRESWNIYNS</sequence>
<dbReference type="PANTHER" id="PTHR10050:SF46">
    <property type="entry name" value="PROTEIN O-MANNOSYL-TRANSFERASE 2"/>
    <property type="match status" value="1"/>
</dbReference>
<dbReference type="Proteomes" id="UP001148786">
    <property type="component" value="Unassembled WGS sequence"/>
</dbReference>
<dbReference type="SMART" id="SM01206">
    <property type="entry name" value="Fibrillarin"/>
    <property type="match status" value="1"/>
</dbReference>
<dbReference type="Pfam" id="PF02366">
    <property type="entry name" value="PMT"/>
    <property type="match status" value="1"/>
</dbReference>
<evidence type="ECO:0000256" key="12">
    <source>
        <dbReference type="ARBA" id="ARBA00022692"/>
    </source>
</evidence>
<comment type="catalytic activity">
    <reaction evidence="21">
        <text>a di-trans,poly-cis-dolichyl beta-D-mannosyl phosphate + L-seryl-[protein] = 3-O-(alpha-D-mannosyl)-L-seryl-[protein] + a di-trans,poly-cis-dolichyl phosphate + H(+)</text>
        <dbReference type="Rhea" id="RHEA:17377"/>
        <dbReference type="Rhea" id="RHEA-COMP:9863"/>
        <dbReference type="Rhea" id="RHEA-COMP:13546"/>
        <dbReference type="Rhea" id="RHEA-COMP:19498"/>
        <dbReference type="Rhea" id="RHEA-COMP:19501"/>
        <dbReference type="ChEBI" id="CHEBI:15378"/>
        <dbReference type="ChEBI" id="CHEBI:29999"/>
        <dbReference type="ChEBI" id="CHEBI:57683"/>
        <dbReference type="ChEBI" id="CHEBI:58211"/>
        <dbReference type="ChEBI" id="CHEBI:137321"/>
        <dbReference type="EC" id="2.4.1.109"/>
    </reaction>
</comment>
<dbReference type="EC" id="2.4.1.109" evidence="6"/>
<dbReference type="OrthoDB" id="292747at2759"/>
<dbReference type="PROSITE" id="PS00566">
    <property type="entry name" value="FIBRILLARIN"/>
    <property type="match status" value="1"/>
</dbReference>
<dbReference type="InterPro" id="IPR000692">
    <property type="entry name" value="Fibrillarin"/>
</dbReference>
<dbReference type="PROSITE" id="PS50919">
    <property type="entry name" value="MIR"/>
    <property type="match status" value="3"/>
</dbReference>
<feature type="domain" description="MIR" evidence="24">
    <location>
        <begin position="734"/>
        <end position="792"/>
    </location>
</feature>
<keyword evidence="14" id="KW-0256">Endoplasmic reticulum</keyword>
<evidence type="ECO:0000313" key="26">
    <source>
        <dbReference type="Proteomes" id="UP001148786"/>
    </source>
</evidence>
<keyword evidence="15" id="KW-0694">RNA-binding</keyword>
<proteinExistence type="inferred from homology"/>
<keyword evidence="10" id="KW-0808">Transferase</keyword>
<dbReference type="GO" id="GO:0008168">
    <property type="term" value="F:methyltransferase activity"/>
    <property type="evidence" value="ECO:0007669"/>
    <property type="project" value="UniProtKB-KW"/>
</dbReference>
<evidence type="ECO:0000256" key="5">
    <source>
        <dbReference type="ARBA" id="ARBA00010632"/>
    </source>
</evidence>
<keyword evidence="18" id="KW-0539">Nucleus</keyword>
<feature type="transmembrane region" description="Helical" evidence="23">
    <location>
        <begin position="496"/>
        <end position="529"/>
    </location>
</feature>
<reference evidence="25" key="1">
    <citation type="submission" date="2022-07" db="EMBL/GenBank/DDBJ databases">
        <title>Genome Sequence of Agrocybe chaxingu.</title>
        <authorList>
            <person name="Buettner E."/>
        </authorList>
    </citation>
    <scope>NUCLEOTIDE SEQUENCE</scope>
    <source>
        <strain evidence="25">MP-N11</strain>
    </source>
</reference>
<dbReference type="Pfam" id="PF16192">
    <property type="entry name" value="PMT_4TMC"/>
    <property type="match status" value="1"/>
</dbReference>
<comment type="similarity">
    <text evidence="5">Belongs to the methyltransferase superfamily. Fibrillarin family.</text>
</comment>
<dbReference type="CDD" id="cd02440">
    <property type="entry name" value="AdoMet_MTases"/>
    <property type="match status" value="1"/>
</dbReference>
<evidence type="ECO:0000256" key="23">
    <source>
        <dbReference type="SAM" id="Phobius"/>
    </source>
</evidence>
<dbReference type="NCBIfam" id="NF003276">
    <property type="entry name" value="PRK04266.1-2"/>
    <property type="match status" value="1"/>
</dbReference>
<evidence type="ECO:0000259" key="24">
    <source>
        <dbReference type="PROSITE" id="PS50919"/>
    </source>
</evidence>
<evidence type="ECO:0000256" key="3">
    <source>
        <dbReference type="ARBA" id="ARBA00004922"/>
    </source>
</evidence>
<evidence type="ECO:0000256" key="13">
    <source>
        <dbReference type="ARBA" id="ARBA00022737"/>
    </source>
</evidence>
<feature type="transmembrane region" description="Helical" evidence="23">
    <location>
        <begin position="870"/>
        <end position="891"/>
    </location>
</feature>
<gene>
    <name evidence="25" type="ORF">NLJ89_g9564</name>
</gene>
<keyword evidence="12 23" id="KW-0812">Transmembrane</keyword>
<accession>A0A9W8MR35</accession>
<evidence type="ECO:0000256" key="15">
    <source>
        <dbReference type="ARBA" id="ARBA00022884"/>
    </source>
</evidence>
<feature type="region of interest" description="Disordered" evidence="22">
    <location>
        <begin position="322"/>
        <end position="343"/>
    </location>
</feature>
<keyword evidence="11" id="KW-0949">S-adenosyl-L-methionine</keyword>
<dbReference type="InterPro" id="IPR029063">
    <property type="entry name" value="SAM-dependent_MTases_sf"/>
</dbReference>
<dbReference type="PANTHER" id="PTHR10050">
    <property type="entry name" value="DOLICHYL-PHOSPHATE-MANNOSE--PROTEIN MANNOSYLTRANSFERASE"/>
    <property type="match status" value="1"/>
</dbReference>
<dbReference type="FunFam" id="2.80.10.50:FF:000012">
    <property type="entry name" value="Protein O-mannosyl-transferase 1"/>
    <property type="match status" value="1"/>
</dbReference>
<evidence type="ECO:0000256" key="10">
    <source>
        <dbReference type="ARBA" id="ARBA00022679"/>
    </source>
</evidence>
<keyword evidence="17 23" id="KW-0472">Membrane</keyword>
<feature type="transmembrane region" description="Helical" evidence="23">
    <location>
        <begin position="907"/>
        <end position="924"/>
    </location>
</feature>
<dbReference type="InterPro" id="IPR016093">
    <property type="entry name" value="MIR_motif"/>
</dbReference>
<dbReference type="Gene3D" id="3.30.200.20">
    <property type="entry name" value="Phosphorylase Kinase, domain 1"/>
    <property type="match status" value="1"/>
</dbReference>
<dbReference type="InterPro" id="IPR003342">
    <property type="entry name" value="ArnT-like_N"/>
</dbReference>
<dbReference type="SUPFAM" id="SSF53335">
    <property type="entry name" value="S-adenosyl-L-methionine-dependent methyltransferases"/>
    <property type="match status" value="1"/>
</dbReference>
<dbReference type="CDD" id="cd23284">
    <property type="entry name" value="beta-trefoil_MIR_PMT2-like"/>
    <property type="match status" value="1"/>
</dbReference>
<evidence type="ECO:0000256" key="16">
    <source>
        <dbReference type="ARBA" id="ARBA00022989"/>
    </source>
</evidence>
<evidence type="ECO:0000256" key="22">
    <source>
        <dbReference type="SAM" id="MobiDB-lite"/>
    </source>
</evidence>
<dbReference type="Gene3D" id="3.40.50.150">
    <property type="entry name" value="Vaccinia Virus protein VP39"/>
    <property type="match status" value="1"/>
</dbReference>
<keyword evidence="19" id="KW-0687">Ribonucleoprotein</keyword>
<comment type="catalytic activity">
    <reaction evidence="20">
        <text>a di-trans,poly-cis-dolichyl beta-D-mannosyl phosphate + L-threonyl-[protein] = 3-O-(alpha-D-mannosyl)-L-threonyl-[protein] + a di-trans,poly-cis-dolichyl phosphate + H(+)</text>
        <dbReference type="Rhea" id="RHEA:53396"/>
        <dbReference type="Rhea" id="RHEA-COMP:11060"/>
        <dbReference type="Rhea" id="RHEA-COMP:13547"/>
        <dbReference type="Rhea" id="RHEA-COMP:19498"/>
        <dbReference type="Rhea" id="RHEA-COMP:19501"/>
        <dbReference type="ChEBI" id="CHEBI:15378"/>
        <dbReference type="ChEBI" id="CHEBI:30013"/>
        <dbReference type="ChEBI" id="CHEBI:57683"/>
        <dbReference type="ChEBI" id="CHEBI:58211"/>
        <dbReference type="ChEBI" id="CHEBI:137323"/>
        <dbReference type="EC" id="2.4.1.109"/>
    </reaction>
</comment>
<dbReference type="Pfam" id="PF02815">
    <property type="entry name" value="MIR"/>
    <property type="match status" value="1"/>
</dbReference>
<feature type="compositionally biased region" description="Low complexity" evidence="22">
    <location>
        <begin position="327"/>
        <end position="339"/>
    </location>
</feature>
<feature type="transmembrane region" description="Helical" evidence="23">
    <location>
        <begin position="990"/>
        <end position="1006"/>
    </location>
</feature>
<keyword evidence="8" id="KW-0489">Methyltransferase</keyword>
<evidence type="ECO:0000256" key="2">
    <source>
        <dbReference type="ARBA" id="ARBA00004604"/>
    </source>
</evidence>
<evidence type="ECO:0000256" key="18">
    <source>
        <dbReference type="ARBA" id="ARBA00023242"/>
    </source>
</evidence>
<comment type="subcellular location">
    <subcellularLocation>
        <location evidence="1">Endoplasmic reticulum membrane</location>
        <topology evidence="1">Multi-pass membrane protein</topology>
    </subcellularLocation>
    <subcellularLocation>
        <location evidence="2">Nucleus</location>
        <location evidence="2">Nucleolus</location>
    </subcellularLocation>
</comment>
<dbReference type="GO" id="GO:0004169">
    <property type="term" value="F:dolichyl-phosphate-mannose-protein mannosyltransferase activity"/>
    <property type="evidence" value="ECO:0007669"/>
    <property type="project" value="UniProtKB-EC"/>
</dbReference>
<dbReference type="FunFam" id="3.40.50.150:FF:000001">
    <property type="entry name" value="Fibrillarin like 1"/>
    <property type="match status" value="1"/>
</dbReference>
<dbReference type="InterPro" id="IPR027005">
    <property type="entry name" value="PMT-like"/>
</dbReference>
<evidence type="ECO:0000256" key="14">
    <source>
        <dbReference type="ARBA" id="ARBA00022824"/>
    </source>
</evidence>
<evidence type="ECO:0000256" key="11">
    <source>
        <dbReference type="ARBA" id="ARBA00022691"/>
    </source>
</evidence>
<dbReference type="SMART" id="SM00472">
    <property type="entry name" value="MIR"/>
    <property type="match status" value="3"/>
</dbReference>
<dbReference type="AlphaFoldDB" id="A0A9W8MR35"/>